<keyword evidence="2" id="KW-0378">Hydrolase</keyword>
<dbReference type="Proteomes" id="UP000007129">
    <property type="component" value="Unassembled WGS sequence"/>
</dbReference>
<accession>K2RH97</accession>
<dbReference type="InterPro" id="IPR050645">
    <property type="entry name" value="Histidine_acid_phosphatase"/>
</dbReference>
<dbReference type="InterPro" id="IPR000560">
    <property type="entry name" value="His_Pase_clade-2"/>
</dbReference>
<evidence type="ECO:0000256" key="1">
    <source>
        <dbReference type="ARBA" id="ARBA00005375"/>
    </source>
</evidence>
<dbReference type="Gene3D" id="3.40.50.1240">
    <property type="entry name" value="Phosphoglycerate mutase-like"/>
    <property type="match status" value="1"/>
</dbReference>
<sequence length="352" mass="39166">MIYLRATPIPRALESVQQTFYGFYPLSARTADFPPPTIISRSPADETLYPNDGNCRRFAQLSRAFAQRAADRWNNTEDMDYLNKKISKWMPETSKRVAVDSHPRLSGIMDTVNGTLAHDERVHLPSEFYDPRVRQTIDKIVCEEWYAGYGESREYRMLGIGGLMGDIVSRMTGSVEQSGWDGVVEVGGEDGVLGKGRGGEKSIKFALSGCHDTTLAAVLSSLGAFENENWPPFTSHIAIELFRKKGWPTKDVVPPGSTSTLGELRNKAVTDKPQGWFASLFGSNKAGTRSDTPHLDSIARKKLEELSQQQKESLKDYYVRVRYNDKIMQVPGCKAAGKHLDGDTTFCTLVGL</sequence>
<dbReference type="STRING" id="1126212.K2RH97"/>
<gene>
    <name evidence="3" type="ORF">MPH_10572</name>
</gene>
<dbReference type="GO" id="GO:0016791">
    <property type="term" value="F:phosphatase activity"/>
    <property type="evidence" value="ECO:0007669"/>
    <property type="project" value="TreeGrafter"/>
</dbReference>
<comment type="caution">
    <text evidence="3">The sequence shown here is derived from an EMBL/GenBank/DDBJ whole genome shotgun (WGS) entry which is preliminary data.</text>
</comment>
<evidence type="ECO:0000256" key="2">
    <source>
        <dbReference type="ARBA" id="ARBA00022801"/>
    </source>
</evidence>
<evidence type="ECO:0000313" key="3">
    <source>
        <dbReference type="EMBL" id="EKG12267.1"/>
    </source>
</evidence>
<dbReference type="Pfam" id="PF00328">
    <property type="entry name" value="His_Phos_2"/>
    <property type="match status" value="1"/>
</dbReference>
<protein>
    <submittedName>
        <fullName evidence="3">Histidine phosphatase superfamily clade-2</fullName>
    </submittedName>
</protein>
<dbReference type="OrthoDB" id="10257284at2759"/>
<dbReference type="VEuPathDB" id="FungiDB:MPH_10572"/>
<dbReference type="SUPFAM" id="SSF53254">
    <property type="entry name" value="Phosphoglycerate mutase-like"/>
    <property type="match status" value="1"/>
</dbReference>
<name>K2RH97_MACPH</name>
<dbReference type="InParanoid" id="K2RH97"/>
<reference evidence="3 4" key="1">
    <citation type="journal article" date="2012" name="BMC Genomics">
        <title>Tools to kill: Genome of one of the most destructive plant pathogenic fungi Macrophomina phaseolina.</title>
        <authorList>
            <person name="Islam M.S."/>
            <person name="Haque M.S."/>
            <person name="Islam M.M."/>
            <person name="Emdad E.M."/>
            <person name="Halim A."/>
            <person name="Hossen Q.M.M."/>
            <person name="Hossain M.Z."/>
            <person name="Ahmed B."/>
            <person name="Rahim S."/>
            <person name="Rahman M.S."/>
            <person name="Alam M.M."/>
            <person name="Hou S."/>
            <person name="Wan X."/>
            <person name="Saito J.A."/>
            <person name="Alam M."/>
        </authorList>
    </citation>
    <scope>NUCLEOTIDE SEQUENCE [LARGE SCALE GENOMIC DNA]</scope>
    <source>
        <strain evidence="3 4">MS6</strain>
    </source>
</reference>
<evidence type="ECO:0000313" key="4">
    <source>
        <dbReference type="Proteomes" id="UP000007129"/>
    </source>
</evidence>
<proteinExistence type="inferred from homology"/>
<dbReference type="AlphaFoldDB" id="K2RH97"/>
<dbReference type="PANTHER" id="PTHR11567:SF110">
    <property type="entry name" value="2-PHOSPHOXYLOSE PHOSPHATASE 1"/>
    <property type="match status" value="1"/>
</dbReference>
<dbReference type="EMBL" id="AHHD01000453">
    <property type="protein sequence ID" value="EKG12267.1"/>
    <property type="molecule type" value="Genomic_DNA"/>
</dbReference>
<comment type="similarity">
    <text evidence="1">Belongs to the histidine acid phosphatase family.</text>
</comment>
<dbReference type="PANTHER" id="PTHR11567">
    <property type="entry name" value="ACID PHOSPHATASE-RELATED"/>
    <property type="match status" value="1"/>
</dbReference>
<dbReference type="HOGENOM" id="CLU_030431_3_0_1"/>
<dbReference type="eggNOG" id="KOG3720">
    <property type="taxonomic scope" value="Eukaryota"/>
</dbReference>
<dbReference type="InterPro" id="IPR029033">
    <property type="entry name" value="His_PPase_superfam"/>
</dbReference>
<organism evidence="3 4">
    <name type="scientific">Macrophomina phaseolina (strain MS6)</name>
    <name type="common">Charcoal rot fungus</name>
    <dbReference type="NCBI Taxonomy" id="1126212"/>
    <lineage>
        <taxon>Eukaryota</taxon>
        <taxon>Fungi</taxon>
        <taxon>Dikarya</taxon>
        <taxon>Ascomycota</taxon>
        <taxon>Pezizomycotina</taxon>
        <taxon>Dothideomycetes</taxon>
        <taxon>Dothideomycetes incertae sedis</taxon>
        <taxon>Botryosphaeriales</taxon>
        <taxon>Botryosphaeriaceae</taxon>
        <taxon>Macrophomina</taxon>
    </lineage>
</organism>